<dbReference type="OrthoDB" id="3342934at2759"/>
<feature type="chain" id="PRO_5012937427" description="Glycopeptide" evidence="1">
    <location>
        <begin position="19"/>
        <end position="176"/>
    </location>
</feature>
<keyword evidence="3" id="KW-1185">Reference proteome</keyword>
<keyword evidence="1" id="KW-0732">Signal</keyword>
<dbReference type="Proteomes" id="UP000193218">
    <property type="component" value="Unassembled WGS sequence"/>
</dbReference>
<evidence type="ECO:0008006" key="4">
    <source>
        <dbReference type="Google" id="ProtNLM"/>
    </source>
</evidence>
<proteinExistence type="predicted"/>
<feature type="signal peptide" evidence="1">
    <location>
        <begin position="1"/>
        <end position="18"/>
    </location>
</feature>
<dbReference type="InParanoid" id="A0A1Y1UMD7"/>
<protein>
    <recommendedName>
        <fullName evidence="4">Glycopeptide</fullName>
    </recommendedName>
</protein>
<evidence type="ECO:0000313" key="3">
    <source>
        <dbReference type="Proteomes" id="UP000193218"/>
    </source>
</evidence>
<organism evidence="2 3">
    <name type="scientific">Kockovaella imperatae</name>
    <dbReference type="NCBI Taxonomy" id="4999"/>
    <lineage>
        <taxon>Eukaryota</taxon>
        <taxon>Fungi</taxon>
        <taxon>Dikarya</taxon>
        <taxon>Basidiomycota</taxon>
        <taxon>Agaricomycotina</taxon>
        <taxon>Tremellomycetes</taxon>
        <taxon>Tremellales</taxon>
        <taxon>Cuniculitremaceae</taxon>
        <taxon>Kockovaella</taxon>
    </lineage>
</organism>
<accession>A0A1Y1UMD7</accession>
<dbReference type="GeneID" id="33559884"/>
<dbReference type="STRING" id="4999.A0A1Y1UMD7"/>
<gene>
    <name evidence="2" type="ORF">BD324DRAFT_650003</name>
</gene>
<evidence type="ECO:0000256" key="1">
    <source>
        <dbReference type="SAM" id="SignalP"/>
    </source>
</evidence>
<name>A0A1Y1UMD7_9TREE</name>
<dbReference type="RefSeq" id="XP_021872576.1">
    <property type="nucleotide sequence ID" value="XM_022018075.1"/>
</dbReference>
<sequence length="176" mass="18223">MFANIIAVAAFGALAAIASPTPEKRGEYHTVTLINNCGVGTAAFEVAGGKMYYGTTTLDGPVEGGLAWITGAYGCGDANGLNCGDVEFTLVNPTSSNGYAQTAADYSLQQNSGQTHSYKYPMDFRFDGCNPTPYTPGECTGPTQSDCPGAFVGTDATDGTVFQCSNDNVGITITFC</sequence>
<evidence type="ECO:0000313" key="2">
    <source>
        <dbReference type="EMBL" id="ORX38654.1"/>
    </source>
</evidence>
<dbReference type="AlphaFoldDB" id="A0A1Y1UMD7"/>
<comment type="caution">
    <text evidence="2">The sequence shown here is derived from an EMBL/GenBank/DDBJ whole genome shotgun (WGS) entry which is preliminary data.</text>
</comment>
<dbReference type="EMBL" id="NBSH01000004">
    <property type="protein sequence ID" value="ORX38654.1"/>
    <property type="molecule type" value="Genomic_DNA"/>
</dbReference>
<reference evidence="2 3" key="1">
    <citation type="submission" date="2017-03" db="EMBL/GenBank/DDBJ databases">
        <title>Widespread Adenine N6-methylation of Active Genes in Fungi.</title>
        <authorList>
            <consortium name="DOE Joint Genome Institute"/>
            <person name="Mondo S.J."/>
            <person name="Dannebaum R.O."/>
            <person name="Kuo R.C."/>
            <person name="Louie K.B."/>
            <person name="Bewick A.J."/>
            <person name="Labutti K."/>
            <person name="Haridas S."/>
            <person name="Kuo A."/>
            <person name="Salamov A."/>
            <person name="Ahrendt S.R."/>
            <person name="Lau R."/>
            <person name="Bowen B.P."/>
            <person name="Lipzen A."/>
            <person name="Sullivan W."/>
            <person name="Andreopoulos W.B."/>
            <person name="Clum A."/>
            <person name="Lindquist E."/>
            <person name="Daum C."/>
            <person name="Northen T.R."/>
            <person name="Ramamoorthy G."/>
            <person name="Schmitz R.J."/>
            <person name="Gryganskyi A."/>
            <person name="Culley D."/>
            <person name="Magnuson J."/>
            <person name="James T.Y."/>
            <person name="O'Malley M.A."/>
            <person name="Stajich J.E."/>
            <person name="Spatafora J.W."/>
            <person name="Visel A."/>
            <person name="Grigoriev I.V."/>
        </authorList>
    </citation>
    <scope>NUCLEOTIDE SEQUENCE [LARGE SCALE GENOMIC DNA]</scope>
    <source>
        <strain evidence="2 3">NRRL Y-17943</strain>
    </source>
</reference>